<dbReference type="PANTHER" id="PTHR11040:SF70">
    <property type="entry name" value="OS05G0316100 PROTEIN"/>
    <property type="match status" value="1"/>
</dbReference>
<sequence>MFLEHHGEVSMMDIKGFSQGILVTLAIAGQNIPEGLAVSMVLATRGVSSQNAMLWSVITSLPLPIVDVPSFMCAEAFKQILPFCTGFAAGCMIWVVIAEVPFLMVSRNLLPRQSQQRNPCSCSQKERRVQ</sequence>
<dbReference type="EMBL" id="JAJJMB010011871">
    <property type="protein sequence ID" value="KAI3896772.1"/>
    <property type="molecule type" value="Genomic_DNA"/>
</dbReference>
<dbReference type="GO" id="GO:0005385">
    <property type="term" value="F:zinc ion transmembrane transporter activity"/>
    <property type="evidence" value="ECO:0007669"/>
    <property type="project" value="TreeGrafter"/>
</dbReference>
<comment type="caution">
    <text evidence="2">The sequence shown here is derived from an EMBL/GenBank/DDBJ whole genome shotgun (WGS) entry which is preliminary data.</text>
</comment>
<dbReference type="Proteomes" id="UP001202328">
    <property type="component" value="Unassembled WGS sequence"/>
</dbReference>
<keyword evidence="1" id="KW-1133">Transmembrane helix</keyword>
<evidence type="ECO:0000256" key="1">
    <source>
        <dbReference type="SAM" id="Phobius"/>
    </source>
</evidence>
<keyword evidence="1" id="KW-0472">Membrane</keyword>
<evidence type="ECO:0000313" key="2">
    <source>
        <dbReference type="EMBL" id="KAI3896772.1"/>
    </source>
</evidence>
<protein>
    <submittedName>
        <fullName evidence="2">Uncharacterized protein</fullName>
    </submittedName>
</protein>
<accession>A0AAD4XCB2</accession>
<dbReference type="PANTHER" id="PTHR11040">
    <property type="entry name" value="ZINC/IRON TRANSPORTER"/>
    <property type="match status" value="1"/>
</dbReference>
<feature type="transmembrane region" description="Helical" evidence="1">
    <location>
        <begin position="80"/>
        <end position="105"/>
    </location>
</feature>
<evidence type="ECO:0000313" key="3">
    <source>
        <dbReference type="Proteomes" id="UP001202328"/>
    </source>
</evidence>
<gene>
    <name evidence="2" type="ORF">MKW98_009625</name>
</gene>
<keyword evidence="3" id="KW-1185">Reference proteome</keyword>
<proteinExistence type="predicted"/>
<dbReference type="GO" id="GO:0016020">
    <property type="term" value="C:membrane"/>
    <property type="evidence" value="ECO:0007669"/>
    <property type="project" value="TreeGrafter"/>
</dbReference>
<reference evidence="2" key="1">
    <citation type="submission" date="2022-04" db="EMBL/GenBank/DDBJ databases">
        <title>A functionally conserved STORR gene fusion in Papaver species that diverged 16.8 million years ago.</title>
        <authorList>
            <person name="Catania T."/>
        </authorList>
    </citation>
    <scope>NUCLEOTIDE SEQUENCE</scope>
    <source>
        <strain evidence="2">S-188037</strain>
    </source>
</reference>
<keyword evidence="1" id="KW-0812">Transmembrane</keyword>
<feature type="transmembrane region" description="Helical" evidence="1">
    <location>
        <begin position="20"/>
        <end position="42"/>
    </location>
</feature>
<name>A0AAD4XCB2_9MAGN</name>
<organism evidence="2 3">
    <name type="scientific">Papaver atlanticum</name>
    <dbReference type="NCBI Taxonomy" id="357466"/>
    <lineage>
        <taxon>Eukaryota</taxon>
        <taxon>Viridiplantae</taxon>
        <taxon>Streptophyta</taxon>
        <taxon>Embryophyta</taxon>
        <taxon>Tracheophyta</taxon>
        <taxon>Spermatophyta</taxon>
        <taxon>Magnoliopsida</taxon>
        <taxon>Ranunculales</taxon>
        <taxon>Papaveraceae</taxon>
        <taxon>Papaveroideae</taxon>
        <taxon>Papaver</taxon>
    </lineage>
</organism>
<dbReference type="AlphaFoldDB" id="A0AAD4XCB2"/>